<dbReference type="EMBL" id="KB301235">
    <property type="protein sequence ID" value="ELU05792.1"/>
    <property type="molecule type" value="Genomic_DNA"/>
</dbReference>
<dbReference type="Pfam" id="PF00094">
    <property type="entry name" value="VWD"/>
    <property type="match status" value="1"/>
</dbReference>
<evidence type="ECO:0000313" key="3">
    <source>
        <dbReference type="EnsemblMetazoa" id="CapteP193240"/>
    </source>
</evidence>
<evidence type="ECO:0000313" key="4">
    <source>
        <dbReference type="Proteomes" id="UP000014760"/>
    </source>
</evidence>
<reference evidence="4" key="1">
    <citation type="submission" date="2012-12" db="EMBL/GenBank/DDBJ databases">
        <authorList>
            <person name="Hellsten U."/>
            <person name="Grimwood J."/>
            <person name="Chapman J.A."/>
            <person name="Shapiro H."/>
            <person name="Aerts A."/>
            <person name="Otillar R.P."/>
            <person name="Terry A.Y."/>
            <person name="Boore J.L."/>
            <person name="Simakov O."/>
            <person name="Marletaz F."/>
            <person name="Cho S.-J."/>
            <person name="Edsinger-Gonzales E."/>
            <person name="Havlak P."/>
            <person name="Kuo D.-H."/>
            <person name="Larsson T."/>
            <person name="Lv J."/>
            <person name="Arendt D."/>
            <person name="Savage R."/>
            <person name="Osoegawa K."/>
            <person name="de Jong P."/>
            <person name="Lindberg D.R."/>
            <person name="Seaver E.C."/>
            <person name="Weisblat D.A."/>
            <person name="Putnam N.H."/>
            <person name="Grigoriev I.V."/>
            <person name="Rokhsar D.S."/>
        </authorList>
    </citation>
    <scope>NUCLEOTIDE SEQUENCE</scope>
    <source>
        <strain evidence="4">I ESC-2004</strain>
    </source>
</reference>
<sequence>MFQLIKENCCITLPLESMSDGVCKPSPVTTVEPASSETSVCTCRGDPHCEGFSIPEFLVGGSCRHVLATDNCNAILSSTFKISASFHKVKPTTATLKQGLDLSFVVEDGEDFSFQDTFTNTALPGVSALYYDNATAEFGSNWNSVRAAAIKLPNDIEIRWDGTKQVAIVMPHSFNGSLCGICGEIDSSKMTIGPHDVSHKDDNTGCPKKAASLTIGDVTEDHVEYVNSYYIEGDEDANQDCKEECNAPQTPLTFL</sequence>
<dbReference type="AlphaFoldDB" id="R7UPC0"/>
<protein>
    <recommendedName>
        <fullName evidence="1">VWFD domain-containing protein</fullName>
    </recommendedName>
</protein>
<dbReference type="HOGENOM" id="CLU_078342_1_0_1"/>
<dbReference type="EMBL" id="AMQN01007716">
    <property type="status" value="NOT_ANNOTATED_CDS"/>
    <property type="molecule type" value="Genomic_DNA"/>
</dbReference>
<reference evidence="2 4" key="2">
    <citation type="journal article" date="2013" name="Nature">
        <title>Insights into bilaterian evolution from three spiralian genomes.</title>
        <authorList>
            <person name="Simakov O."/>
            <person name="Marletaz F."/>
            <person name="Cho S.J."/>
            <person name="Edsinger-Gonzales E."/>
            <person name="Havlak P."/>
            <person name="Hellsten U."/>
            <person name="Kuo D.H."/>
            <person name="Larsson T."/>
            <person name="Lv J."/>
            <person name="Arendt D."/>
            <person name="Savage R."/>
            <person name="Osoegawa K."/>
            <person name="de Jong P."/>
            <person name="Grimwood J."/>
            <person name="Chapman J.A."/>
            <person name="Shapiro H."/>
            <person name="Aerts A."/>
            <person name="Otillar R.P."/>
            <person name="Terry A.Y."/>
            <person name="Boore J.L."/>
            <person name="Grigoriev I.V."/>
            <person name="Lindberg D.R."/>
            <person name="Seaver E.C."/>
            <person name="Weisblat D.A."/>
            <person name="Putnam N.H."/>
            <person name="Rokhsar D.S."/>
        </authorList>
    </citation>
    <scope>NUCLEOTIDE SEQUENCE</scope>
    <source>
        <strain evidence="2 4">I ESC-2004</strain>
    </source>
</reference>
<dbReference type="Proteomes" id="UP000014760">
    <property type="component" value="Unassembled WGS sequence"/>
</dbReference>
<evidence type="ECO:0000313" key="2">
    <source>
        <dbReference type="EMBL" id="ELU05792.1"/>
    </source>
</evidence>
<accession>R7UPC0</accession>
<dbReference type="OrthoDB" id="160294at2759"/>
<dbReference type="STRING" id="283909.R7UPC0"/>
<dbReference type="EnsemblMetazoa" id="CapteT193240">
    <property type="protein sequence ID" value="CapteP193240"/>
    <property type="gene ID" value="CapteG193240"/>
</dbReference>
<feature type="domain" description="VWFD" evidence="1">
    <location>
        <begin position="39"/>
        <end position="242"/>
    </location>
</feature>
<name>R7UPC0_CAPTE</name>
<dbReference type="InterPro" id="IPR001846">
    <property type="entry name" value="VWF_type-D"/>
</dbReference>
<reference evidence="3" key="3">
    <citation type="submission" date="2015-06" db="UniProtKB">
        <authorList>
            <consortium name="EnsemblMetazoa"/>
        </authorList>
    </citation>
    <scope>IDENTIFICATION</scope>
</reference>
<organism evidence="2">
    <name type="scientific">Capitella teleta</name>
    <name type="common">Polychaete worm</name>
    <dbReference type="NCBI Taxonomy" id="283909"/>
    <lineage>
        <taxon>Eukaryota</taxon>
        <taxon>Metazoa</taxon>
        <taxon>Spiralia</taxon>
        <taxon>Lophotrochozoa</taxon>
        <taxon>Annelida</taxon>
        <taxon>Polychaeta</taxon>
        <taxon>Sedentaria</taxon>
        <taxon>Scolecida</taxon>
        <taxon>Capitellidae</taxon>
        <taxon>Capitella</taxon>
    </lineage>
</organism>
<keyword evidence="4" id="KW-1185">Reference proteome</keyword>
<dbReference type="PROSITE" id="PS51233">
    <property type="entry name" value="VWFD"/>
    <property type="match status" value="1"/>
</dbReference>
<proteinExistence type="predicted"/>
<evidence type="ECO:0000259" key="1">
    <source>
        <dbReference type="PROSITE" id="PS51233"/>
    </source>
</evidence>
<gene>
    <name evidence="2" type="ORF">CAPTEDRAFT_193240</name>
</gene>